<sequence>MEGIFKLKAPQVCIGHACKRLLSSEENIHIIANKSGFNSVSNFNRFFKEIKGKTPGEFKKHLVM</sequence>
<dbReference type="InterPro" id="IPR009057">
    <property type="entry name" value="Homeodomain-like_sf"/>
</dbReference>
<organism evidence="5 6">
    <name type="scientific">Chitinophaga hostae</name>
    <dbReference type="NCBI Taxonomy" id="2831022"/>
    <lineage>
        <taxon>Bacteria</taxon>
        <taxon>Pseudomonadati</taxon>
        <taxon>Bacteroidota</taxon>
        <taxon>Chitinophagia</taxon>
        <taxon>Chitinophagales</taxon>
        <taxon>Chitinophagaceae</taxon>
        <taxon>Chitinophaga</taxon>
    </lineage>
</organism>
<dbReference type="InterPro" id="IPR018060">
    <property type="entry name" value="HTH_AraC"/>
</dbReference>
<proteinExistence type="predicted"/>
<dbReference type="SUPFAM" id="SSF46689">
    <property type="entry name" value="Homeodomain-like"/>
    <property type="match status" value="1"/>
</dbReference>
<feature type="domain" description="HTH araC/xylS-type" evidence="4">
    <location>
        <begin position="14"/>
        <end position="61"/>
    </location>
</feature>
<dbReference type="PROSITE" id="PS01124">
    <property type="entry name" value="HTH_ARAC_FAMILY_2"/>
    <property type="match status" value="1"/>
</dbReference>
<dbReference type="Pfam" id="PF12833">
    <property type="entry name" value="HTH_18"/>
    <property type="match status" value="1"/>
</dbReference>
<dbReference type="PANTHER" id="PTHR43280:SF27">
    <property type="entry name" value="TRANSCRIPTIONAL REGULATOR MTLR"/>
    <property type="match status" value="1"/>
</dbReference>
<dbReference type="PRINTS" id="PR00032">
    <property type="entry name" value="HTHARAC"/>
</dbReference>
<name>A0ABS5J6D0_9BACT</name>
<reference evidence="5 6" key="1">
    <citation type="submission" date="2021-04" db="EMBL/GenBank/DDBJ databases">
        <title>Chitinophaga sp. nov., isolated from the rhizosphere soil.</title>
        <authorList>
            <person name="He S."/>
        </authorList>
    </citation>
    <scope>NUCLEOTIDE SEQUENCE [LARGE SCALE GENOMIC DNA]</scope>
    <source>
        <strain evidence="5 6">2R12</strain>
    </source>
</reference>
<keyword evidence="6" id="KW-1185">Reference proteome</keyword>
<evidence type="ECO:0000256" key="3">
    <source>
        <dbReference type="ARBA" id="ARBA00023163"/>
    </source>
</evidence>
<keyword evidence="3" id="KW-0804">Transcription</keyword>
<accession>A0ABS5J6D0</accession>
<dbReference type="EMBL" id="JAGTXB010000016">
    <property type="protein sequence ID" value="MBS0030621.1"/>
    <property type="molecule type" value="Genomic_DNA"/>
</dbReference>
<dbReference type="Gene3D" id="1.10.10.60">
    <property type="entry name" value="Homeodomain-like"/>
    <property type="match status" value="1"/>
</dbReference>
<evidence type="ECO:0000259" key="4">
    <source>
        <dbReference type="PROSITE" id="PS01124"/>
    </source>
</evidence>
<gene>
    <name evidence="5" type="ORF">KE626_25065</name>
</gene>
<comment type="caution">
    <text evidence="5">The sequence shown here is derived from an EMBL/GenBank/DDBJ whole genome shotgun (WGS) entry which is preliminary data.</text>
</comment>
<keyword evidence="1" id="KW-0805">Transcription regulation</keyword>
<evidence type="ECO:0000256" key="2">
    <source>
        <dbReference type="ARBA" id="ARBA00023125"/>
    </source>
</evidence>
<keyword evidence="2" id="KW-0238">DNA-binding</keyword>
<evidence type="ECO:0000256" key="1">
    <source>
        <dbReference type="ARBA" id="ARBA00023015"/>
    </source>
</evidence>
<protein>
    <submittedName>
        <fullName evidence="5">Helix-turn-helix domain-containing protein</fullName>
    </submittedName>
</protein>
<dbReference type="Proteomes" id="UP000676386">
    <property type="component" value="Unassembled WGS sequence"/>
</dbReference>
<dbReference type="InterPro" id="IPR020449">
    <property type="entry name" value="Tscrpt_reg_AraC-type_HTH"/>
</dbReference>
<dbReference type="PANTHER" id="PTHR43280">
    <property type="entry name" value="ARAC-FAMILY TRANSCRIPTIONAL REGULATOR"/>
    <property type="match status" value="1"/>
</dbReference>
<evidence type="ECO:0000313" key="6">
    <source>
        <dbReference type="Proteomes" id="UP000676386"/>
    </source>
</evidence>
<dbReference type="RefSeq" id="WP_211975760.1">
    <property type="nucleotide sequence ID" value="NZ_CBFHAM010000002.1"/>
</dbReference>
<evidence type="ECO:0000313" key="5">
    <source>
        <dbReference type="EMBL" id="MBS0030621.1"/>
    </source>
</evidence>